<proteinExistence type="predicted"/>
<dbReference type="Proteomes" id="UP001049176">
    <property type="component" value="Chromosome 9"/>
</dbReference>
<accession>A0A9P7RPG8</accession>
<dbReference type="AlphaFoldDB" id="A0A9P7RPG8"/>
<dbReference type="EMBL" id="CM032189">
    <property type="protein sequence ID" value="KAG7087401.1"/>
    <property type="molecule type" value="Genomic_DNA"/>
</dbReference>
<dbReference type="KEGG" id="more:E1B28_013371"/>
<dbReference type="OrthoDB" id="10366910at2759"/>
<protein>
    <submittedName>
        <fullName evidence="2">Uncharacterized protein</fullName>
    </submittedName>
</protein>
<evidence type="ECO:0000256" key="1">
    <source>
        <dbReference type="SAM" id="MobiDB-lite"/>
    </source>
</evidence>
<name>A0A9P7RPG8_9AGAR</name>
<evidence type="ECO:0000313" key="2">
    <source>
        <dbReference type="EMBL" id="KAG7087401.1"/>
    </source>
</evidence>
<sequence>MSVVTASLHDGLDLGDGSCHSPCCSESSCPESYYSQESETTWEEDLADVKVALPENKISLPIIPARASISSSNVSHYSSARSSPIRDLPPHMDLPTLFTTETVRDNDSFLVMDDNVDVKESEGDGTGDLAKQVDLAEALSRSKSPSFLSLEEVEEEDMYNQRGYDEIEQDRIIYLGNDWVKLLAAIEAGVLLRTMDTKDDLDESKSVSESESEYHYPNMRGHPTIASTPASVIPEHRIT</sequence>
<gene>
    <name evidence="2" type="ORF">E1B28_013371</name>
</gene>
<dbReference type="GeneID" id="66082446"/>
<feature type="compositionally biased region" description="Basic and acidic residues" evidence="1">
    <location>
        <begin position="198"/>
        <end position="214"/>
    </location>
</feature>
<feature type="region of interest" description="Disordered" evidence="1">
    <location>
        <begin position="198"/>
        <end position="239"/>
    </location>
</feature>
<evidence type="ECO:0000313" key="3">
    <source>
        <dbReference type="Proteomes" id="UP001049176"/>
    </source>
</evidence>
<comment type="caution">
    <text evidence="2">The sequence shown here is derived from an EMBL/GenBank/DDBJ whole genome shotgun (WGS) entry which is preliminary data.</text>
</comment>
<keyword evidence="3" id="KW-1185">Reference proteome</keyword>
<dbReference type="RefSeq" id="XP_043003872.1">
    <property type="nucleotide sequence ID" value="XM_043158523.1"/>
</dbReference>
<organism evidence="2 3">
    <name type="scientific">Marasmius oreades</name>
    <name type="common">fairy-ring Marasmius</name>
    <dbReference type="NCBI Taxonomy" id="181124"/>
    <lineage>
        <taxon>Eukaryota</taxon>
        <taxon>Fungi</taxon>
        <taxon>Dikarya</taxon>
        <taxon>Basidiomycota</taxon>
        <taxon>Agaricomycotina</taxon>
        <taxon>Agaricomycetes</taxon>
        <taxon>Agaricomycetidae</taxon>
        <taxon>Agaricales</taxon>
        <taxon>Marasmiineae</taxon>
        <taxon>Marasmiaceae</taxon>
        <taxon>Marasmius</taxon>
    </lineage>
</organism>
<reference evidence="2" key="1">
    <citation type="journal article" date="2021" name="Genome Biol. Evol.">
        <title>The assembled and annotated genome of the fairy-ring fungus Marasmius oreades.</title>
        <authorList>
            <person name="Hiltunen M."/>
            <person name="Ament-Velasquez S.L."/>
            <person name="Johannesson H."/>
        </authorList>
    </citation>
    <scope>NUCLEOTIDE SEQUENCE</scope>
    <source>
        <strain evidence="2">03SP1</strain>
    </source>
</reference>